<protein>
    <recommendedName>
        <fullName evidence="2">PDZ domain-containing protein</fullName>
    </recommendedName>
</protein>
<dbReference type="Proteomes" id="UP001168972">
    <property type="component" value="Unassembled WGS sequence"/>
</dbReference>
<feature type="compositionally biased region" description="Polar residues" evidence="1">
    <location>
        <begin position="478"/>
        <end position="501"/>
    </location>
</feature>
<feature type="compositionally biased region" description="Polar residues" evidence="1">
    <location>
        <begin position="1102"/>
        <end position="1119"/>
    </location>
</feature>
<evidence type="ECO:0000256" key="1">
    <source>
        <dbReference type="SAM" id="MobiDB-lite"/>
    </source>
</evidence>
<gene>
    <name evidence="3" type="ORF">PV327_008227</name>
</gene>
<feature type="compositionally biased region" description="Polar residues" evidence="1">
    <location>
        <begin position="525"/>
        <end position="552"/>
    </location>
</feature>
<feature type="region of interest" description="Disordered" evidence="1">
    <location>
        <begin position="889"/>
        <end position="916"/>
    </location>
</feature>
<name>A0AA39KGS1_MICHY</name>
<feature type="compositionally biased region" description="Polar residues" evidence="1">
    <location>
        <begin position="906"/>
        <end position="916"/>
    </location>
</feature>
<dbReference type="InterPro" id="IPR036034">
    <property type="entry name" value="PDZ_sf"/>
</dbReference>
<dbReference type="SUPFAM" id="SSF50156">
    <property type="entry name" value="PDZ domain-like"/>
    <property type="match status" value="2"/>
</dbReference>
<feature type="compositionally biased region" description="Polar residues" evidence="1">
    <location>
        <begin position="335"/>
        <end position="353"/>
    </location>
</feature>
<feature type="region of interest" description="Disordered" evidence="1">
    <location>
        <begin position="524"/>
        <end position="563"/>
    </location>
</feature>
<feature type="compositionally biased region" description="Basic and acidic residues" evidence="1">
    <location>
        <begin position="890"/>
        <end position="902"/>
    </location>
</feature>
<dbReference type="Pfam" id="PF00595">
    <property type="entry name" value="PDZ"/>
    <property type="match status" value="2"/>
</dbReference>
<feature type="region of interest" description="Disordered" evidence="1">
    <location>
        <begin position="765"/>
        <end position="808"/>
    </location>
</feature>
<feature type="compositionally biased region" description="Low complexity" evidence="1">
    <location>
        <begin position="795"/>
        <end position="808"/>
    </location>
</feature>
<evidence type="ECO:0000259" key="2">
    <source>
        <dbReference type="PROSITE" id="PS50106"/>
    </source>
</evidence>
<keyword evidence="4" id="KW-1185">Reference proteome</keyword>
<comment type="caution">
    <text evidence="3">The sequence shown here is derived from an EMBL/GenBank/DDBJ whole genome shotgun (WGS) entry which is preliminary data.</text>
</comment>
<dbReference type="PANTHER" id="PTHR11324:SF16">
    <property type="entry name" value="PDZ DOMAIN-CONTAINING PROTEIN 2"/>
    <property type="match status" value="1"/>
</dbReference>
<feature type="region of interest" description="Disordered" evidence="1">
    <location>
        <begin position="478"/>
        <end position="512"/>
    </location>
</feature>
<feature type="compositionally biased region" description="Low complexity" evidence="1">
    <location>
        <begin position="675"/>
        <end position="693"/>
    </location>
</feature>
<feature type="region of interest" description="Disordered" evidence="1">
    <location>
        <begin position="576"/>
        <end position="636"/>
    </location>
</feature>
<organism evidence="3 4">
    <name type="scientific">Microctonus hyperodae</name>
    <name type="common">Parasitoid wasp</name>
    <dbReference type="NCBI Taxonomy" id="165561"/>
    <lineage>
        <taxon>Eukaryota</taxon>
        <taxon>Metazoa</taxon>
        <taxon>Ecdysozoa</taxon>
        <taxon>Arthropoda</taxon>
        <taxon>Hexapoda</taxon>
        <taxon>Insecta</taxon>
        <taxon>Pterygota</taxon>
        <taxon>Neoptera</taxon>
        <taxon>Endopterygota</taxon>
        <taxon>Hymenoptera</taxon>
        <taxon>Apocrita</taxon>
        <taxon>Ichneumonoidea</taxon>
        <taxon>Braconidae</taxon>
        <taxon>Euphorinae</taxon>
        <taxon>Microctonus</taxon>
    </lineage>
</organism>
<dbReference type="Gene3D" id="2.30.42.10">
    <property type="match status" value="2"/>
</dbReference>
<feature type="compositionally biased region" description="Pro residues" evidence="1">
    <location>
        <begin position="152"/>
        <end position="162"/>
    </location>
</feature>
<dbReference type="CDD" id="cd06763">
    <property type="entry name" value="PDZ7_PDZD2-PDZ4_hPro-IL-16-like"/>
    <property type="match status" value="1"/>
</dbReference>
<sequence>MDNCGGGQRLPPDGDEFPAAYQEFSASSQQLQSLGAPRSTTTLIFNGENEMYNGKHTNGNLQTEESRVTTQYIITNSKEMTATEIVDDKNLHSQDIVRRNTTTNTTNIYSSLNNKSNDSSTIVLTEQTIEIAGYYPKESRMEMGGCGKDYPDNPPPPLPLTGPPKMEKPVPFTRSTSTDNSSRKFSLNNDPRRQDDKSEKSVRDKIAMFSSQSNLEAPLFPTSPITTIVTNTGRRLSKYKSTEDFFNEERDYIHHDRSNILSERTLSSSNLLNDDKTNDAMLVIEKRSEISSSLPQSSSSDDSTFSSTSITMSNSILSSTLPKLQYSSTTTSSTDIKTTVNSSKPLVPQSNPPQDEIKKVLDEPTIIVRSSMPTLTRATSFSGGISFNGDLSSNNNNQISRTNSLASTFRRNSEDMRRTSLNQLIEQRKKGISKLRGLVIPEKDTVSIDQPIIDLPEIKSRDSILLQQMSKANIQDKWGSQSSLASNTSTQSVPIKTTTSFKMPPPQILPKYSPAFKRKSLAVYGTSNNTPSNTMSPTATQQTSQMSASTPTEAPKSLESICSPTRSDYSFEYLSSSVSPENLRNRQRINPKKIRGDYDDSDNDSAVSSSQSSISRGFSPPSSPVPSERSILSSERSYPTSFIMETPARNYLLNDRSQFNPKSVAYSSERIYQHGSNISSTDSNSGGSNSNSRSPPPESNSLYSPAIAQRELLKRSSSTETNYSTSSTLTSGSQASAESLSRRVLKPQSVEAINRKNILASARCRSGKNLNGSPLIQRKFSDDKTLPASTLSHENGNSTSSSTMNDNNLNNSEIKIAYVDIIDNFTNDQDNDKKIEEPKLPPKKIISTPVIKLSPKPEMILQPSNDLKMWVRSEAKAMLIKNSSEQLTEINHDESSTHDKCKVPRSKSSSTLNESTICRDSKIKPPFLNGSNDINNIKSIQGQNEDLLATLTTRSRSRAPINLDDSSILRAKGHMSLEDILTGKITPQTTRSDSQLINSPSYERLSSDDGKPLTRINSKELLSEKTFISKIPTYGRQKISESFDETNCIINERSKASKIPLQKSLGRRSASVTDMKKAIDKPDYTTGNNNSHSNNHISSSHQRFSSLDSSVGSHNRSNGSEIDAERLYSEHFGSISSLASSTSLISQQELAQLVEEATLDDPKGSHDLIVVLLHKENPSGSVGITLAGGIDCETKEISVHRVLAHSIADKDGRVHRGDRILSINGKSTRGLSHRESLAILKQPRSEIVLVISRAKIEDGNKMRSRTDSVETIVEGYEVNGAENTVWGPQIQVTIFKDGAGLGFSLEGGRDSPLGDRPLVVKKIFTGGAAEKTGTLTAGDQLLEVNGTDVTRMSRIEAWSLMKKLHDGNVILLVRHPATKSS</sequence>
<feature type="compositionally biased region" description="Basic and acidic residues" evidence="1">
    <location>
        <begin position="190"/>
        <end position="202"/>
    </location>
</feature>
<feature type="region of interest" description="Disordered" evidence="1">
    <location>
        <begin position="675"/>
        <end position="743"/>
    </location>
</feature>
<feature type="compositionally biased region" description="Low complexity" evidence="1">
    <location>
        <begin position="716"/>
        <end position="736"/>
    </location>
</feature>
<feature type="domain" description="PDZ" evidence="2">
    <location>
        <begin position="1170"/>
        <end position="1255"/>
    </location>
</feature>
<reference evidence="3" key="2">
    <citation type="submission" date="2023-03" db="EMBL/GenBank/DDBJ databases">
        <authorList>
            <person name="Inwood S.N."/>
            <person name="Skelly J.G."/>
            <person name="Guhlin J."/>
            <person name="Harrop T.W.R."/>
            <person name="Goldson S.G."/>
            <person name="Dearden P.K."/>
        </authorList>
    </citation>
    <scope>NUCLEOTIDE SEQUENCE</scope>
    <source>
        <strain evidence="3">Lincoln</strain>
        <tissue evidence="3">Whole body</tissue>
    </source>
</reference>
<feature type="compositionally biased region" description="Low complexity" evidence="1">
    <location>
        <begin position="1088"/>
        <end position="1101"/>
    </location>
</feature>
<reference evidence="3" key="1">
    <citation type="journal article" date="2023" name="bioRxiv">
        <title>Scaffold-level genome assemblies of two parasitoid biocontrol wasps reveal the parthenogenesis mechanism and an associated novel virus.</title>
        <authorList>
            <person name="Inwood S."/>
            <person name="Skelly J."/>
            <person name="Guhlin J."/>
            <person name="Harrop T."/>
            <person name="Goldson S."/>
            <person name="Dearden P."/>
        </authorList>
    </citation>
    <scope>NUCLEOTIDE SEQUENCE</scope>
    <source>
        <strain evidence="3">Lincoln</strain>
        <tissue evidence="3">Whole body</tissue>
    </source>
</reference>
<feature type="compositionally biased region" description="Polar residues" evidence="1">
    <location>
        <begin position="173"/>
        <end position="189"/>
    </location>
</feature>
<evidence type="ECO:0000313" key="4">
    <source>
        <dbReference type="Proteomes" id="UP001168972"/>
    </source>
</evidence>
<feature type="region of interest" description="Disordered" evidence="1">
    <location>
        <begin position="140"/>
        <end position="202"/>
    </location>
</feature>
<dbReference type="PROSITE" id="PS50106">
    <property type="entry name" value="PDZ"/>
    <property type="match status" value="2"/>
</dbReference>
<dbReference type="PANTHER" id="PTHR11324">
    <property type="entry name" value="IL16-RELATED"/>
    <property type="match status" value="1"/>
</dbReference>
<feature type="region of interest" description="Disordered" evidence="1">
    <location>
        <begin position="1080"/>
        <end position="1119"/>
    </location>
</feature>
<accession>A0AA39KGS1</accession>
<feature type="compositionally biased region" description="Low complexity" evidence="1">
    <location>
        <begin position="604"/>
        <end position="620"/>
    </location>
</feature>
<proteinExistence type="predicted"/>
<feature type="domain" description="PDZ" evidence="2">
    <location>
        <begin position="1291"/>
        <end position="1376"/>
    </location>
</feature>
<feature type="region of interest" description="Disordered" evidence="1">
    <location>
        <begin position="330"/>
        <end position="356"/>
    </location>
</feature>
<dbReference type="InterPro" id="IPR001478">
    <property type="entry name" value="PDZ"/>
</dbReference>
<dbReference type="SMART" id="SM00228">
    <property type="entry name" value="PDZ"/>
    <property type="match status" value="2"/>
</dbReference>
<dbReference type="EMBL" id="JAQQBR010001834">
    <property type="protein sequence ID" value="KAK0161815.1"/>
    <property type="molecule type" value="Genomic_DNA"/>
</dbReference>
<evidence type="ECO:0000313" key="3">
    <source>
        <dbReference type="EMBL" id="KAK0161815.1"/>
    </source>
</evidence>